<comment type="caution">
    <text evidence="1">The sequence shown here is derived from an EMBL/GenBank/DDBJ whole genome shotgun (WGS) entry which is preliminary data.</text>
</comment>
<proteinExistence type="predicted"/>
<dbReference type="EMBL" id="JARJCW010000041">
    <property type="protein sequence ID" value="KAJ7206034.1"/>
    <property type="molecule type" value="Genomic_DNA"/>
</dbReference>
<name>A0AAD6Y8W0_9AGAR</name>
<evidence type="ECO:0000313" key="1">
    <source>
        <dbReference type="EMBL" id="KAJ7206034.1"/>
    </source>
</evidence>
<gene>
    <name evidence="1" type="ORF">GGX14DRAFT_643973</name>
</gene>
<accession>A0AAD6Y8W0</accession>
<protein>
    <submittedName>
        <fullName evidence="1">Uncharacterized protein</fullName>
    </submittedName>
</protein>
<dbReference type="AlphaFoldDB" id="A0AAD6Y8W0"/>
<keyword evidence="2" id="KW-1185">Reference proteome</keyword>
<organism evidence="1 2">
    <name type="scientific">Mycena pura</name>
    <dbReference type="NCBI Taxonomy" id="153505"/>
    <lineage>
        <taxon>Eukaryota</taxon>
        <taxon>Fungi</taxon>
        <taxon>Dikarya</taxon>
        <taxon>Basidiomycota</taxon>
        <taxon>Agaricomycotina</taxon>
        <taxon>Agaricomycetes</taxon>
        <taxon>Agaricomycetidae</taxon>
        <taxon>Agaricales</taxon>
        <taxon>Marasmiineae</taxon>
        <taxon>Mycenaceae</taxon>
        <taxon>Mycena</taxon>
    </lineage>
</organism>
<dbReference type="Proteomes" id="UP001219525">
    <property type="component" value="Unassembled WGS sequence"/>
</dbReference>
<reference evidence="1" key="1">
    <citation type="submission" date="2023-03" db="EMBL/GenBank/DDBJ databases">
        <title>Massive genome expansion in bonnet fungi (Mycena s.s.) driven by repeated elements and novel gene families across ecological guilds.</title>
        <authorList>
            <consortium name="Lawrence Berkeley National Laboratory"/>
            <person name="Harder C.B."/>
            <person name="Miyauchi S."/>
            <person name="Viragh M."/>
            <person name="Kuo A."/>
            <person name="Thoen E."/>
            <person name="Andreopoulos B."/>
            <person name="Lu D."/>
            <person name="Skrede I."/>
            <person name="Drula E."/>
            <person name="Henrissat B."/>
            <person name="Morin E."/>
            <person name="Kohler A."/>
            <person name="Barry K."/>
            <person name="LaButti K."/>
            <person name="Morin E."/>
            <person name="Salamov A."/>
            <person name="Lipzen A."/>
            <person name="Mereny Z."/>
            <person name="Hegedus B."/>
            <person name="Baldrian P."/>
            <person name="Stursova M."/>
            <person name="Weitz H."/>
            <person name="Taylor A."/>
            <person name="Grigoriev I.V."/>
            <person name="Nagy L.G."/>
            <person name="Martin F."/>
            <person name="Kauserud H."/>
        </authorList>
    </citation>
    <scope>NUCLEOTIDE SEQUENCE</scope>
    <source>
        <strain evidence="1">9144</strain>
    </source>
</reference>
<evidence type="ECO:0000313" key="2">
    <source>
        <dbReference type="Proteomes" id="UP001219525"/>
    </source>
</evidence>
<sequence length="316" mass="34870">MTSDILNFRALSTLLAEEGFGYVRSLWHDTLSRVQAFPLLDLPVEIAISILRTATSGPRSGTYAALMQTSRQVATLARVECVPKVVVLSDRAAAISFFVCVSVHHGVGAGVRELWFLPALKSSDFTQIGPAILKACPNVTRLACLPDAVRIVCSDAVFRHTALVDVTLLDCVIPWEQLFATRHGAALFAQVRRLRLVSGPHPSPPPLGARFTALTDLSISARATTCVQPYLHHARFPRLVRIVATVPYLEWRGHSMGHLMSEPELADNRVCVVHCSKKWKEVDIWKEGPSSIWNLGATEWNARNGDNTRSVTSFQR</sequence>